<comment type="caution">
    <text evidence="13">The sequence shown here is derived from an EMBL/GenBank/DDBJ whole genome shotgun (WGS) entry which is preliminary data.</text>
</comment>
<keyword evidence="10" id="KW-1133">Transmembrane helix</keyword>
<dbReference type="RefSeq" id="WP_381741931.1">
    <property type="nucleotide sequence ID" value="NZ_JBHSDP010000024.1"/>
</dbReference>
<evidence type="ECO:0000256" key="5">
    <source>
        <dbReference type="ARBA" id="ARBA00022741"/>
    </source>
</evidence>
<dbReference type="Gene3D" id="3.30.565.10">
    <property type="entry name" value="Histidine kinase-like ATPase, C-terminal domain"/>
    <property type="match status" value="1"/>
</dbReference>
<keyword evidence="7" id="KW-0067">ATP-binding</keyword>
<proteinExistence type="predicted"/>
<keyword evidence="10" id="KW-0812">Transmembrane</keyword>
<evidence type="ECO:0000256" key="8">
    <source>
        <dbReference type="ARBA" id="ARBA00023012"/>
    </source>
</evidence>
<reference evidence="14" key="1">
    <citation type="journal article" date="2019" name="Int. J. Syst. Evol. Microbiol.">
        <title>The Global Catalogue of Microorganisms (GCM) 10K type strain sequencing project: providing services to taxonomists for standard genome sequencing and annotation.</title>
        <authorList>
            <consortium name="The Broad Institute Genomics Platform"/>
            <consortium name="The Broad Institute Genome Sequencing Center for Infectious Disease"/>
            <person name="Wu L."/>
            <person name="Ma J."/>
        </authorList>
    </citation>
    <scope>NUCLEOTIDE SEQUENCE [LARGE SCALE GENOMIC DNA]</scope>
    <source>
        <strain evidence="14">PCU 347</strain>
    </source>
</reference>
<dbReference type="InterPro" id="IPR011712">
    <property type="entry name" value="Sig_transdc_His_kin_sub3_dim/P"/>
</dbReference>
<organism evidence="13 14">
    <name type="scientific">Streptomyces andamanensis</name>
    <dbReference type="NCBI Taxonomy" id="1565035"/>
    <lineage>
        <taxon>Bacteria</taxon>
        <taxon>Bacillati</taxon>
        <taxon>Actinomycetota</taxon>
        <taxon>Actinomycetes</taxon>
        <taxon>Kitasatosporales</taxon>
        <taxon>Streptomycetaceae</taxon>
        <taxon>Streptomyces</taxon>
    </lineage>
</organism>
<evidence type="ECO:0000259" key="12">
    <source>
        <dbReference type="Pfam" id="PF07730"/>
    </source>
</evidence>
<feature type="transmembrane region" description="Helical" evidence="10">
    <location>
        <begin position="113"/>
        <end position="131"/>
    </location>
</feature>
<dbReference type="SUPFAM" id="SSF55874">
    <property type="entry name" value="ATPase domain of HSP90 chaperone/DNA topoisomerase II/histidine kinase"/>
    <property type="match status" value="1"/>
</dbReference>
<comment type="catalytic activity">
    <reaction evidence="1">
        <text>ATP + protein L-histidine = ADP + protein N-phospho-L-histidine.</text>
        <dbReference type="EC" id="2.7.13.3"/>
    </reaction>
</comment>
<dbReference type="GO" id="GO:0016301">
    <property type="term" value="F:kinase activity"/>
    <property type="evidence" value="ECO:0007669"/>
    <property type="project" value="UniProtKB-KW"/>
</dbReference>
<dbReference type="Pfam" id="PF07730">
    <property type="entry name" value="HisKA_3"/>
    <property type="match status" value="1"/>
</dbReference>
<feature type="compositionally biased region" description="Low complexity" evidence="9">
    <location>
        <begin position="410"/>
        <end position="420"/>
    </location>
</feature>
<evidence type="ECO:0000256" key="4">
    <source>
        <dbReference type="ARBA" id="ARBA00022679"/>
    </source>
</evidence>
<dbReference type="PANTHER" id="PTHR24421:SF10">
    <property type="entry name" value="NITRATE_NITRITE SENSOR PROTEIN NARQ"/>
    <property type="match status" value="1"/>
</dbReference>
<feature type="region of interest" description="Disordered" evidence="9">
    <location>
        <begin position="410"/>
        <end position="434"/>
    </location>
</feature>
<keyword evidence="14" id="KW-1185">Reference proteome</keyword>
<feature type="transmembrane region" description="Helical" evidence="10">
    <location>
        <begin position="64"/>
        <end position="82"/>
    </location>
</feature>
<keyword evidence="3" id="KW-0597">Phosphoprotein</keyword>
<keyword evidence="8" id="KW-0902">Two-component regulatory system</keyword>
<evidence type="ECO:0000256" key="2">
    <source>
        <dbReference type="ARBA" id="ARBA00012438"/>
    </source>
</evidence>
<evidence type="ECO:0000313" key="13">
    <source>
        <dbReference type="EMBL" id="MFC4330865.1"/>
    </source>
</evidence>
<sequence>MKQFFDVPVSGRRIAALCAAVLSLSAVVAESTDAGSVWSAVAWTLSGALALAAVAVPRDRFGPVALAAVVASGLVTLLAVLTDVRAEHTFGVVESCALLLVVARALRLGPPLRAVAVASGAVAALTVIFLRLPSAEYSRAGSFTVPVLWCAAALAAVLGLYLRLLDRFREREHEAALQEQRIDHARELHDFVGHHVTAIIAQTKAVRFATAAGRPPGPEELDGMLAAVEEAGSQAMQSMRSMVAVLRDPRGAGAATGPGGGLAGLRTLTERFSASGPRTALTLDPRLTTGGLPPGIATTVHQVVREALTNVRKHAHGAHRVTVDVRVAGDTARPVVRVSVCDDAEAAAGTAADAPARSPAPARRAGTGAGSGYGLVGLAERAALVGGTVTAGPRTGVGWVVEADIPLPGPLAGPAYGAPPHGTDESGAADTLDP</sequence>
<keyword evidence="6 13" id="KW-0418">Kinase</keyword>
<dbReference type="Pfam" id="PF02518">
    <property type="entry name" value="HATPase_c"/>
    <property type="match status" value="1"/>
</dbReference>
<dbReference type="Gene3D" id="1.20.5.1930">
    <property type="match status" value="1"/>
</dbReference>
<feature type="transmembrane region" description="Helical" evidence="10">
    <location>
        <begin position="39"/>
        <end position="57"/>
    </location>
</feature>
<dbReference type="EMBL" id="JBHSDP010000024">
    <property type="protein sequence ID" value="MFC4330865.1"/>
    <property type="molecule type" value="Genomic_DNA"/>
</dbReference>
<evidence type="ECO:0000256" key="3">
    <source>
        <dbReference type="ARBA" id="ARBA00022553"/>
    </source>
</evidence>
<evidence type="ECO:0000313" key="14">
    <source>
        <dbReference type="Proteomes" id="UP001595824"/>
    </source>
</evidence>
<evidence type="ECO:0000256" key="7">
    <source>
        <dbReference type="ARBA" id="ARBA00022840"/>
    </source>
</evidence>
<feature type="transmembrane region" description="Helical" evidence="10">
    <location>
        <begin position="143"/>
        <end position="162"/>
    </location>
</feature>
<gene>
    <name evidence="13" type="ORF">ACFPC0_24360</name>
</gene>
<feature type="domain" description="Histidine kinase/HSP90-like ATPase" evidence="11">
    <location>
        <begin position="297"/>
        <end position="408"/>
    </location>
</feature>
<evidence type="ECO:0000256" key="9">
    <source>
        <dbReference type="SAM" id="MobiDB-lite"/>
    </source>
</evidence>
<dbReference type="PANTHER" id="PTHR24421">
    <property type="entry name" value="NITRATE/NITRITE SENSOR PROTEIN NARX-RELATED"/>
    <property type="match status" value="1"/>
</dbReference>
<keyword evidence="10" id="KW-0472">Membrane</keyword>
<evidence type="ECO:0000259" key="11">
    <source>
        <dbReference type="Pfam" id="PF02518"/>
    </source>
</evidence>
<evidence type="ECO:0000256" key="6">
    <source>
        <dbReference type="ARBA" id="ARBA00022777"/>
    </source>
</evidence>
<evidence type="ECO:0000256" key="1">
    <source>
        <dbReference type="ARBA" id="ARBA00000085"/>
    </source>
</evidence>
<dbReference type="Proteomes" id="UP001595824">
    <property type="component" value="Unassembled WGS sequence"/>
</dbReference>
<evidence type="ECO:0000256" key="10">
    <source>
        <dbReference type="SAM" id="Phobius"/>
    </source>
</evidence>
<accession>A0ABV8TJJ7</accession>
<name>A0ABV8TJJ7_9ACTN</name>
<feature type="domain" description="Signal transduction histidine kinase subgroup 3 dimerisation and phosphoacceptor" evidence="12">
    <location>
        <begin position="185"/>
        <end position="249"/>
    </location>
</feature>
<dbReference type="InterPro" id="IPR050482">
    <property type="entry name" value="Sensor_HK_TwoCompSys"/>
</dbReference>
<keyword evidence="5" id="KW-0547">Nucleotide-binding</keyword>
<dbReference type="EC" id="2.7.13.3" evidence="2"/>
<protein>
    <recommendedName>
        <fullName evidence="2">histidine kinase</fullName>
        <ecNumber evidence="2">2.7.13.3</ecNumber>
    </recommendedName>
</protein>
<keyword evidence="4" id="KW-0808">Transferase</keyword>
<dbReference type="InterPro" id="IPR036890">
    <property type="entry name" value="HATPase_C_sf"/>
</dbReference>
<dbReference type="CDD" id="cd16917">
    <property type="entry name" value="HATPase_UhpB-NarQ-NarX-like"/>
    <property type="match status" value="1"/>
</dbReference>
<dbReference type="InterPro" id="IPR003594">
    <property type="entry name" value="HATPase_dom"/>
</dbReference>